<dbReference type="AlphaFoldDB" id="A0AAJ0G782"/>
<dbReference type="PANTHER" id="PTHR43495">
    <property type="entry name" value="GABA PERMEASE"/>
    <property type="match status" value="1"/>
</dbReference>
<feature type="transmembrane region" description="Helical" evidence="6">
    <location>
        <begin position="243"/>
        <end position="263"/>
    </location>
</feature>
<dbReference type="GO" id="GO:0055085">
    <property type="term" value="P:transmembrane transport"/>
    <property type="evidence" value="ECO:0007669"/>
    <property type="project" value="InterPro"/>
</dbReference>
<evidence type="ECO:0000256" key="1">
    <source>
        <dbReference type="ARBA" id="ARBA00004141"/>
    </source>
</evidence>
<comment type="subcellular location">
    <subcellularLocation>
        <location evidence="1">Membrane</location>
        <topology evidence="1">Multi-pass membrane protein</topology>
    </subcellularLocation>
</comment>
<feature type="transmembrane region" description="Helical" evidence="6">
    <location>
        <begin position="419"/>
        <end position="439"/>
    </location>
</feature>
<proteinExistence type="predicted"/>
<evidence type="ECO:0000256" key="3">
    <source>
        <dbReference type="ARBA" id="ARBA00022692"/>
    </source>
</evidence>
<dbReference type="EMBL" id="JAWDJX010000086">
    <property type="protein sequence ID" value="KAK3046609.1"/>
    <property type="molecule type" value="Genomic_DNA"/>
</dbReference>
<keyword evidence="9" id="KW-1185">Reference proteome</keyword>
<accession>A0AAJ0G782</accession>
<reference evidence="8" key="1">
    <citation type="submission" date="2023-04" db="EMBL/GenBank/DDBJ databases">
        <title>Black Yeasts Isolated from many extreme environments.</title>
        <authorList>
            <person name="Coleine C."/>
            <person name="Stajich J.E."/>
            <person name="Selbmann L."/>
        </authorList>
    </citation>
    <scope>NUCLEOTIDE SEQUENCE</scope>
    <source>
        <strain evidence="8">CCFEE 5312</strain>
    </source>
</reference>
<feature type="transmembrane region" description="Helical" evidence="6">
    <location>
        <begin position="392"/>
        <end position="413"/>
    </location>
</feature>
<organism evidence="8 9">
    <name type="scientific">Extremus antarcticus</name>
    <dbReference type="NCBI Taxonomy" id="702011"/>
    <lineage>
        <taxon>Eukaryota</taxon>
        <taxon>Fungi</taxon>
        <taxon>Dikarya</taxon>
        <taxon>Ascomycota</taxon>
        <taxon>Pezizomycotina</taxon>
        <taxon>Dothideomycetes</taxon>
        <taxon>Dothideomycetidae</taxon>
        <taxon>Mycosphaerellales</taxon>
        <taxon>Extremaceae</taxon>
        <taxon>Extremus</taxon>
    </lineage>
</organism>
<evidence type="ECO:0000256" key="4">
    <source>
        <dbReference type="ARBA" id="ARBA00022989"/>
    </source>
</evidence>
<feature type="transmembrane region" description="Helical" evidence="6">
    <location>
        <begin position="81"/>
        <end position="101"/>
    </location>
</feature>
<evidence type="ECO:0000313" key="9">
    <source>
        <dbReference type="Proteomes" id="UP001271007"/>
    </source>
</evidence>
<dbReference type="PANTHER" id="PTHR43495:SF5">
    <property type="entry name" value="GAMMA-AMINOBUTYRIC ACID PERMEASE"/>
    <property type="match status" value="1"/>
</dbReference>
<feature type="transmembrane region" description="Helical" evidence="6">
    <location>
        <begin position="299"/>
        <end position="321"/>
    </location>
</feature>
<feature type="transmembrane region" description="Helical" evidence="6">
    <location>
        <begin position="333"/>
        <end position="356"/>
    </location>
</feature>
<dbReference type="InterPro" id="IPR004841">
    <property type="entry name" value="AA-permease/SLC12A_dom"/>
</dbReference>
<feature type="transmembrane region" description="Helical" evidence="6">
    <location>
        <begin position="20"/>
        <end position="39"/>
    </location>
</feature>
<evidence type="ECO:0000259" key="7">
    <source>
        <dbReference type="Pfam" id="PF00324"/>
    </source>
</evidence>
<protein>
    <recommendedName>
        <fullName evidence="7">Amino acid permease/ SLC12A domain-containing protein</fullName>
    </recommendedName>
</protein>
<feature type="transmembrane region" description="Helical" evidence="6">
    <location>
        <begin position="51"/>
        <end position="75"/>
    </location>
</feature>
<keyword evidence="2" id="KW-0813">Transport</keyword>
<keyword evidence="4 6" id="KW-1133">Transmembrane helix</keyword>
<dbReference type="GO" id="GO:0016020">
    <property type="term" value="C:membrane"/>
    <property type="evidence" value="ECO:0007669"/>
    <property type="project" value="UniProtKB-SubCell"/>
</dbReference>
<gene>
    <name evidence="8" type="ORF">LTR09_011957</name>
</gene>
<feature type="transmembrane region" description="Helical" evidence="6">
    <location>
        <begin position="168"/>
        <end position="189"/>
    </location>
</feature>
<evidence type="ECO:0000313" key="8">
    <source>
        <dbReference type="EMBL" id="KAK3046609.1"/>
    </source>
</evidence>
<evidence type="ECO:0000256" key="6">
    <source>
        <dbReference type="SAM" id="Phobius"/>
    </source>
</evidence>
<evidence type="ECO:0000256" key="5">
    <source>
        <dbReference type="ARBA" id="ARBA00023136"/>
    </source>
</evidence>
<name>A0AAJ0G782_9PEZI</name>
<dbReference type="Proteomes" id="UP001271007">
    <property type="component" value="Unassembled WGS sequence"/>
</dbReference>
<evidence type="ECO:0000256" key="2">
    <source>
        <dbReference type="ARBA" id="ARBA00022448"/>
    </source>
</evidence>
<dbReference type="Pfam" id="PF00324">
    <property type="entry name" value="AA_permease"/>
    <property type="match status" value="1"/>
</dbReference>
<keyword evidence="3 6" id="KW-0812">Transmembrane</keyword>
<keyword evidence="5 6" id="KW-0472">Membrane</keyword>
<comment type="caution">
    <text evidence="8">The sequence shown here is derived from an EMBL/GenBank/DDBJ whole genome shotgun (WGS) entry which is preliminary data.</text>
</comment>
<feature type="domain" description="Amino acid permease/ SLC12A" evidence="7">
    <location>
        <begin position="3"/>
        <end position="443"/>
    </location>
</feature>
<dbReference type="Gene3D" id="1.20.1740.10">
    <property type="entry name" value="Amino acid/polyamine transporter I"/>
    <property type="match status" value="1"/>
</dbReference>
<sequence>MVEYVKTFVDEDLGIAVGIMYWYTYCVTFSALIISATDLTDYWGIGDLFKALIYALVPIVLMIISAFPVEVFGWIEFIGGIVKLAMVVGTIVLMFLVNGGVNPENDTIGTRYFTDGITHNNHVASTSYQAVFEAIPLATFAYIGVELLTTTAFEALDPDELRLPAANVGWFSTVLYALATGSFVANVFWKDQNLPALFQQTLATITDPQAKIRFDEFVYPQPETHAAPLIALHRVGYRFLPSFLNGCFIYSALSCANTALYVASRQLYGMTRTITVDNESGIIRRGLHWMSTVHPTAMAPWPAIAISGLLLCWLPFIKIHGGNDRYLQDVQDALIAIGSVSCILMWCSQCIAYILFFHWREYHQQALQNLGSRWEKLFDSKKGGHLKIFQPLFGYLGGACTLLIIFFFNTASLWNGDRISVKAVSAFVSPCLVLTIWIVKKLTRRDDGRFKFFVNLADFHRFEDRLQSLDDLIYPGDGASSKHDLNMSPIHEEHLKFLPNGRNNTLQQLHDDVGSNQDAYYERPQSFNRTDITLVPSHSTREDYTAQSSYYQHVGSAPNTDIEQDPMPVRSSQQMAIPHSHRYNSPMLSPLSLSSRGGLGNISETDAGLDASAGGRAY</sequence>